<dbReference type="InterPro" id="IPR001305">
    <property type="entry name" value="HSP_DnaJ_Cys-rich_dom"/>
</dbReference>
<keyword evidence="5" id="KW-0143">Chaperone</keyword>
<sequence>MATKNKRDYYDVLGTNKSASQAEIKKAFYRLAKTHHPDRGGDAEKFKEINEAYMVLSDADKRAKYDRFGFSGMDMGEGFSGGGFSSFSDIFDMFFGGDIFGGMGGSGRNGRSRRRVVHGEDIEVRVNLSFKEAVFGIKKEISYSRSEPCHQCDGLGALSRKDIKSCPTCGGSGQETRTVRSILGLMRQSVKCSQCNGTGEIIRKVCPVCKGNKVVTKKNKTSVNIPAGVDTNMHLKVQGHGHIPTKDAIPGDLYLRIMVKKDNRFERDRYDIHSVVKVNFAQVIKGCEVKINTIDGPIKIKIASGTEPESQLRLKNKGIPTLESRGQRRGDHFVTVKVNIPKYSSLNKSQKNLIDDYIKIS</sequence>
<dbReference type="GO" id="GO:0042026">
    <property type="term" value="P:protein refolding"/>
    <property type="evidence" value="ECO:0007669"/>
    <property type="project" value="TreeGrafter"/>
</dbReference>
<name>A0A5B9DEX8_9ARCH</name>
<dbReference type="CDD" id="cd06257">
    <property type="entry name" value="DnaJ"/>
    <property type="match status" value="1"/>
</dbReference>
<dbReference type="InterPro" id="IPR036869">
    <property type="entry name" value="J_dom_sf"/>
</dbReference>
<dbReference type="PROSITE" id="PS51188">
    <property type="entry name" value="ZF_CR"/>
    <property type="match status" value="1"/>
</dbReference>
<dbReference type="Pfam" id="PF00226">
    <property type="entry name" value="DnaJ"/>
    <property type="match status" value="1"/>
</dbReference>
<gene>
    <name evidence="9" type="primary">dnaJ</name>
    <name evidence="9" type="ORF">DSAG12_03521</name>
</gene>
<keyword evidence="2" id="KW-0677">Repeat</keyword>
<dbReference type="GO" id="GO:0051082">
    <property type="term" value="F:unfolded protein binding"/>
    <property type="evidence" value="ECO:0007669"/>
    <property type="project" value="InterPro"/>
</dbReference>
<dbReference type="FunFam" id="2.60.260.20:FF:000005">
    <property type="entry name" value="Chaperone protein dnaJ 1, mitochondrial"/>
    <property type="match status" value="1"/>
</dbReference>
<dbReference type="PANTHER" id="PTHR43096:SF10">
    <property type="entry name" value="CHAPERONE PROTEIN DNAJ A6, CHLOROPLASTIC"/>
    <property type="match status" value="1"/>
</dbReference>
<dbReference type="Gene3D" id="2.60.260.20">
    <property type="entry name" value="Urease metallochaperone UreE, N-terminal domain"/>
    <property type="match status" value="2"/>
</dbReference>
<dbReference type="GO" id="GO:0005737">
    <property type="term" value="C:cytoplasm"/>
    <property type="evidence" value="ECO:0007669"/>
    <property type="project" value="TreeGrafter"/>
</dbReference>
<dbReference type="SMART" id="SM00271">
    <property type="entry name" value="DnaJ"/>
    <property type="match status" value="1"/>
</dbReference>
<evidence type="ECO:0000256" key="4">
    <source>
        <dbReference type="ARBA" id="ARBA00022833"/>
    </source>
</evidence>
<dbReference type="CDD" id="cd10747">
    <property type="entry name" value="DnaJ_C"/>
    <property type="match status" value="1"/>
</dbReference>
<evidence type="ECO:0000256" key="5">
    <source>
        <dbReference type="ARBA" id="ARBA00023186"/>
    </source>
</evidence>
<feature type="domain" description="J" evidence="7">
    <location>
        <begin position="8"/>
        <end position="69"/>
    </location>
</feature>
<feature type="zinc finger region" description="CR-type" evidence="6">
    <location>
        <begin position="136"/>
        <end position="218"/>
    </location>
</feature>
<reference evidence="9 10" key="2">
    <citation type="journal article" date="2024" name="Int. J. Syst. Evol. Microbiol.">
        <title>Promethearchaeum syntrophicum gen. nov., sp. nov., an anaerobic, obligately syntrophic archaeon, the first isolate of the lineage 'Asgard' archaea, and proposal of the new archaeal phylum Promethearchaeota phyl. nov. and kingdom Promethearchaeati regn. nov.</title>
        <authorList>
            <person name="Imachi H."/>
            <person name="Nobu M.K."/>
            <person name="Kato S."/>
            <person name="Takaki Y."/>
            <person name="Miyazaki M."/>
            <person name="Miyata M."/>
            <person name="Ogawara M."/>
            <person name="Saito Y."/>
            <person name="Sakai S."/>
            <person name="Tahara Y.O."/>
            <person name="Takano Y."/>
            <person name="Tasumi E."/>
            <person name="Uematsu K."/>
            <person name="Yoshimura T."/>
            <person name="Itoh T."/>
            <person name="Ohkuma M."/>
            <person name="Takai K."/>
        </authorList>
    </citation>
    <scope>NUCLEOTIDE SEQUENCE [LARGE SCALE GENOMIC DNA]</scope>
    <source>
        <strain evidence="9 10">MK-D1</strain>
    </source>
</reference>
<dbReference type="PANTHER" id="PTHR43096">
    <property type="entry name" value="DNAJ HOMOLOG 1, MITOCHONDRIAL-RELATED"/>
    <property type="match status" value="1"/>
</dbReference>
<proteinExistence type="inferred from homology"/>
<dbReference type="OrthoDB" id="8967at2157"/>
<dbReference type="InterPro" id="IPR002939">
    <property type="entry name" value="DnaJ_C"/>
</dbReference>
<dbReference type="Proteomes" id="UP000321408">
    <property type="component" value="Chromosome"/>
</dbReference>
<evidence type="ECO:0000256" key="3">
    <source>
        <dbReference type="ARBA" id="ARBA00022771"/>
    </source>
</evidence>
<dbReference type="InterPro" id="IPR001623">
    <property type="entry name" value="DnaJ_domain"/>
</dbReference>
<organism evidence="9 10">
    <name type="scientific">Promethearchaeum syntrophicum</name>
    <dbReference type="NCBI Taxonomy" id="2594042"/>
    <lineage>
        <taxon>Archaea</taxon>
        <taxon>Promethearchaeati</taxon>
        <taxon>Promethearchaeota</taxon>
        <taxon>Promethearchaeia</taxon>
        <taxon>Promethearchaeales</taxon>
        <taxon>Promethearchaeaceae</taxon>
        <taxon>Promethearchaeum</taxon>
    </lineage>
</organism>
<dbReference type="EMBL" id="CP042905">
    <property type="protein sequence ID" value="QEE17684.1"/>
    <property type="molecule type" value="Genomic_DNA"/>
</dbReference>
<evidence type="ECO:0000313" key="9">
    <source>
        <dbReference type="EMBL" id="QEE17684.1"/>
    </source>
</evidence>
<dbReference type="GeneID" id="41331492"/>
<keyword evidence="10" id="KW-1185">Reference proteome</keyword>
<protein>
    <submittedName>
        <fullName evidence="9">Molecular chaperone DnaJ</fullName>
        <ecNumber evidence="9">1.8.4.-</ecNumber>
    </submittedName>
</protein>
<dbReference type="InterPro" id="IPR012724">
    <property type="entry name" value="DnaJ"/>
</dbReference>
<dbReference type="KEGG" id="psyt:DSAG12_03521"/>
<dbReference type="NCBIfam" id="TIGR02349">
    <property type="entry name" value="DnaJ_bact"/>
    <property type="match status" value="1"/>
</dbReference>
<dbReference type="SUPFAM" id="SSF49493">
    <property type="entry name" value="HSP40/DnaJ peptide-binding domain"/>
    <property type="match status" value="2"/>
</dbReference>
<reference evidence="9 10" key="1">
    <citation type="journal article" date="2020" name="Nature">
        <title>Isolation of an archaeon at the prokaryote-eukaryote interface.</title>
        <authorList>
            <person name="Imachi H."/>
            <person name="Nobu M.K."/>
            <person name="Nakahara N."/>
            <person name="Morono Y."/>
            <person name="Ogawara M."/>
            <person name="Takaki Y."/>
            <person name="Takano Y."/>
            <person name="Uematsu K."/>
            <person name="Ikuta T."/>
            <person name="Ito M."/>
            <person name="Matsui Y."/>
            <person name="Miyazaki M."/>
            <person name="Murata K."/>
            <person name="Saito Y."/>
            <person name="Sakai S."/>
            <person name="Song C."/>
            <person name="Tasumi E."/>
            <person name="Yamanaka Y."/>
            <person name="Yamaguchi T."/>
            <person name="Kamagata Y."/>
            <person name="Tamaki H."/>
            <person name="Takai K."/>
        </authorList>
    </citation>
    <scope>NUCLEOTIDE SEQUENCE [LARGE SCALE GENOMIC DNA]</scope>
    <source>
        <strain evidence="9 10">MK-D1</strain>
    </source>
</reference>
<dbReference type="InterPro" id="IPR008971">
    <property type="entry name" value="HSP40/DnaJ_pept-bd"/>
</dbReference>
<evidence type="ECO:0000256" key="1">
    <source>
        <dbReference type="ARBA" id="ARBA00022723"/>
    </source>
</evidence>
<dbReference type="SUPFAM" id="SSF57938">
    <property type="entry name" value="DnaJ/Hsp40 cysteine-rich domain"/>
    <property type="match status" value="1"/>
</dbReference>
<dbReference type="Pfam" id="PF01556">
    <property type="entry name" value="DnaJ_C"/>
    <property type="match status" value="1"/>
</dbReference>
<accession>A0A5B9DEX8</accession>
<dbReference type="SUPFAM" id="SSF46565">
    <property type="entry name" value="Chaperone J-domain"/>
    <property type="match status" value="1"/>
</dbReference>
<dbReference type="GO" id="GO:0031072">
    <property type="term" value="F:heat shock protein binding"/>
    <property type="evidence" value="ECO:0007669"/>
    <property type="project" value="InterPro"/>
</dbReference>
<dbReference type="Gene3D" id="2.10.230.10">
    <property type="entry name" value="Heat shock protein DnaJ, cysteine-rich domain"/>
    <property type="match status" value="1"/>
</dbReference>
<keyword evidence="1 6" id="KW-0479">Metal-binding</keyword>
<dbReference type="GO" id="GO:0009408">
    <property type="term" value="P:response to heat"/>
    <property type="evidence" value="ECO:0007669"/>
    <property type="project" value="InterPro"/>
</dbReference>
<evidence type="ECO:0000259" key="8">
    <source>
        <dbReference type="PROSITE" id="PS51188"/>
    </source>
</evidence>
<dbReference type="Gene3D" id="1.10.287.110">
    <property type="entry name" value="DnaJ domain"/>
    <property type="match status" value="1"/>
</dbReference>
<dbReference type="AlphaFoldDB" id="A0A5B9DEX8"/>
<dbReference type="FunFam" id="2.10.230.10:FF:000002">
    <property type="entry name" value="Molecular chaperone DnaJ"/>
    <property type="match status" value="1"/>
</dbReference>
<dbReference type="PROSITE" id="PS50076">
    <property type="entry name" value="DNAJ_2"/>
    <property type="match status" value="1"/>
</dbReference>
<dbReference type="RefSeq" id="WP_147664572.1">
    <property type="nucleotide sequence ID" value="NZ_CP042905.2"/>
</dbReference>
<keyword evidence="4 6" id="KW-0862">Zinc</keyword>
<dbReference type="HAMAP" id="MF_01152">
    <property type="entry name" value="DnaJ"/>
    <property type="match status" value="1"/>
</dbReference>
<dbReference type="EC" id="1.8.4.-" evidence="9"/>
<dbReference type="PRINTS" id="PR00625">
    <property type="entry name" value="JDOMAIN"/>
</dbReference>
<evidence type="ECO:0000256" key="6">
    <source>
        <dbReference type="PROSITE-ProRule" id="PRU00546"/>
    </source>
</evidence>
<dbReference type="InterPro" id="IPR036410">
    <property type="entry name" value="HSP_DnaJ_Cys-rich_dom_sf"/>
</dbReference>
<keyword evidence="9" id="KW-0560">Oxidoreductase</keyword>
<dbReference type="Pfam" id="PF00684">
    <property type="entry name" value="DnaJ_CXXCXGXG"/>
    <property type="match status" value="1"/>
</dbReference>
<dbReference type="GO" id="GO:0008270">
    <property type="term" value="F:zinc ion binding"/>
    <property type="evidence" value="ECO:0007669"/>
    <property type="project" value="UniProtKB-KW"/>
</dbReference>
<evidence type="ECO:0000256" key="2">
    <source>
        <dbReference type="ARBA" id="ARBA00022737"/>
    </source>
</evidence>
<evidence type="ECO:0000259" key="7">
    <source>
        <dbReference type="PROSITE" id="PS50076"/>
    </source>
</evidence>
<dbReference type="CDD" id="cd10719">
    <property type="entry name" value="DnaJ_zf"/>
    <property type="match status" value="1"/>
</dbReference>
<keyword evidence="3 6" id="KW-0863">Zinc-finger</keyword>
<dbReference type="GO" id="GO:0005524">
    <property type="term" value="F:ATP binding"/>
    <property type="evidence" value="ECO:0007669"/>
    <property type="project" value="InterPro"/>
</dbReference>
<feature type="domain" description="CR-type" evidence="8">
    <location>
        <begin position="136"/>
        <end position="218"/>
    </location>
</feature>
<evidence type="ECO:0000313" key="10">
    <source>
        <dbReference type="Proteomes" id="UP000321408"/>
    </source>
</evidence>